<gene>
    <name evidence="1" type="ORF">BH720_034790</name>
</gene>
<evidence type="ECO:0000313" key="2">
    <source>
        <dbReference type="Proteomes" id="UP000095472"/>
    </source>
</evidence>
<dbReference type="EMBL" id="CP182909">
    <property type="protein sequence ID" value="XPM64127.1"/>
    <property type="molecule type" value="Genomic_DNA"/>
</dbReference>
<sequence length="108" mass="11988">MSQLTLNPTNGKSAIIPPEHWLKQSVGDFFAGINWERHSVEVQQIKRAVQQGSREPLALTLKVSQFLSCIPWEGQPLAASPVAEPEIDLDTAVPPSNEFTLEDFSDLF</sequence>
<proteinExistence type="predicted"/>
<dbReference type="Proteomes" id="UP000095472">
    <property type="component" value="Chromosome"/>
</dbReference>
<organism evidence="1 2">
    <name type="scientific">Desertifilum tharense IPPAS B-1220</name>
    <dbReference type="NCBI Taxonomy" id="1781255"/>
    <lineage>
        <taxon>Bacteria</taxon>
        <taxon>Bacillati</taxon>
        <taxon>Cyanobacteriota</taxon>
        <taxon>Cyanophyceae</taxon>
        <taxon>Desertifilales</taxon>
        <taxon>Desertifilaceae</taxon>
        <taxon>Desertifilum</taxon>
    </lineage>
</organism>
<protein>
    <submittedName>
        <fullName evidence="1">Uncharacterized protein</fullName>
    </submittedName>
</protein>
<keyword evidence="2" id="KW-1185">Reference proteome</keyword>
<accession>A0ACD5GTN6</accession>
<name>A0ACD5GTN6_9CYAN</name>
<evidence type="ECO:0000313" key="1">
    <source>
        <dbReference type="EMBL" id="XPM64127.1"/>
    </source>
</evidence>
<reference evidence="1 2" key="1">
    <citation type="journal article" date="2016" name="Genome Announc.">
        <title>Draft Genome Sequence of the Thermotolerant Cyanobacterium Desertifilum sp. IPPAS B-1220.</title>
        <authorList>
            <person name="Mironov K.S."/>
            <person name="Sinetova M.A."/>
            <person name="Bolatkhan K."/>
            <person name="Zayadan B.K."/>
            <person name="Ustinova V.V."/>
            <person name="Kupriyanova E.V."/>
            <person name="Skrypnik A.N."/>
            <person name="Gogoleva N.E."/>
            <person name="Gogolev Y.V."/>
            <person name="Los D.A."/>
        </authorList>
    </citation>
    <scope>NUCLEOTIDE SEQUENCE [LARGE SCALE GENOMIC DNA]</scope>
    <source>
        <strain evidence="1 2">IPPAS B-1220</strain>
    </source>
</reference>